<dbReference type="GO" id="GO:0015562">
    <property type="term" value="F:efflux transmembrane transporter activity"/>
    <property type="evidence" value="ECO:0007669"/>
    <property type="project" value="TreeGrafter"/>
</dbReference>
<dbReference type="GO" id="GO:0019898">
    <property type="term" value="C:extrinsic component of membrane"/>
    <property type="evidence" value="ECO:0007669"/>
    <property type="project" value="InterPro"/>
</dbReference>
<evidence type="ECO:0000259" key="6">
    <source>
        <dbReference type="Pfam" id="PF25917"/>
    </source>
</evidence>
<gene>
    <name evidence="9" type="ORF">SAMN04244559_01882</name>
</gene>
<feature type="domain" description="Multidrug resistance protein MdtA-like C-terminal permuted SH3" evidence="8">
    <location>
        <begin position="282"/>
        <end position="347"/>
    </location>
</feature>
<dbReference type="GO" id="GO:0030313">
    <property type="term" value="C:cell envelope"/>
    <property type="evidence" value="ECO:0007669"/>
    <property type="project" value="UniProtKB-SubCell"/>
</dbReference>
<dbReference type="Proteomes" id="UP000182983">
    <property type="component" value="Unassembled WGS sequence"/>
</dbReference>
<evidence type="ECO:0000256" key="4">
    <source>
        <dbReference type="ARBA" id="ARBA00023054"/>
    </source>
</evidence>
<dbReference type="InterPro" id="IPR058625">
    <property type="entry name" value="MdtA-like_BSH"/>
</dbReference>
<name>A0A1H6HPC8_MAGFU</name>
<evidence type="ECO:0000256" key="2">
    <source>
        <dbReference type="ARBA" id="ARBA00009477"/>
    </source>
</evidence>
<dbReference type="GO" id="GO:1990961">
    <property type="term" value="P:xenobiotic detoxification by transmembrane export across the plasma membrane"/>
    <property type="evidence" value="ECO:0007669"/>
    <property type="project" value="InterPro"/>
</dbReference>
<feature type="domain" description="CusB-like beta-barrel" evidence="7">
    <location>
        <begin position="206"/>
        <end position="277"/>
    </location>
</feature>
<comment type="similarity">
    <text evidence="2">Belongs to the membrane fusion protein (MFP) (TC 8.A.1) family.</text>
</comment>
<dbReference type="GO" id="GO:1990281">
    <property type="term" value="C:efflux pump complex"/>
    <property type="evidence" value="ECO:0007669"/>
    <property type="project" value="TreeGrafter"/>
</dbReference>
<dbReference type="Gene3D" id="2.40.30.170">
    <property type="match status" value="1"/>
</dbReference>
<dbReference type="Pfam" id="PF25876">
    <property type="entry name" value="HH_MFP_RND"/>
    <property type="match status" value="1"/>
</dbReference>
<dbReference type="GO" id="GO:1990195">
    <property type="term" value="C:macrolide transmembrane transporter complex"/>
    <property type="evidence" value="ECO:0007669"/>
    <property type="project" value="InterPro"/>
</dbReference>
<organism evidence="9 10">
    <name type="scientific">Magnetospirillum fulvum</name>
    <name type="common">Rhodospirillum fulvum</name>
    <dbReference type="NCBI Taxonomy" id="1082"/>
    <lineage>
        <taxon>Bacteria</taxon>
        <taxon>Pseudomonadati</taxon>
        <taxon>Pseudomonadota</taxon>
        <taxon>Alphaproteobacteria</taxon>
        <taxon>Rhodospirillales</taxon>
        <taxon>Rhodospirillaceae</taxon>
        <taxon>Magnetospirillum</taxon>
    </lineage>
</organism>
<proteinExistence type="inferred from homology"/>
<dbReference type="InterPro" id="IPR030190">
    <property type="entry name" value="MacA_alpha-hairpin_sf"/>
</dbReference>
<evidence type="ECO:0000259" key="5">
    <source>
        <dbReference type="Pfam" id="PF25876"/>
    </source>
</evidence>
<dbReference type="InterPro" id="IPR006143">
    <property type="entry name" value="RND_pump_MFP"/>
</dbReference>
<dbReference type="NCBIfam" id="TIGR01730">
    <property type="entry name" value="RND_mfp"/>
    <property type="match status" value="1"/>
</dbReference>
<dbReference type="Pfam" id="PF25967">
    <property type="entry name" value="RND-MFP_C"/>
    <property type="match status" value="1"/>
</dbReference>
<dbReference type="InterPro" id="IPR058624">
    <property type="entry name" value="MdtA-like_HH"/>
</dbReference>
<feature type="domain" description="Multidrug resistance protein MdtA-like barrel-sandwich hybrid" evidence="6">
    <location>
        <begin position="70"/>
        <end position="192"/>
    </location>
</feature>
<keyword evidence="10" id="KW-1185">Reference proteome</keyword>
<feature type="domain" description="Multidrug resistance protein MdtA-like alpha-helical hairpin" evidence="5">
    <location>
        <begin position="108"/>
        <end position="163"/>
    </location>
</feature>
<dbReference type="OrthoDB" id="9806939at2"/>
<comment type="subcellular location">
    <subcellularLocation>
        <location evidence="1">Cell envelope</location>
    </subcellularLocation>
</comment>
<dbReference type="Gene3D" id="6.10.140.1990">
    <property type="match status" value="1"/>
</dbReference>
<dbReference type="Pfam" id="PF25917">
    <property type="entry name" value="BSH_RND"/>
    <property type="match status" value="1"/>
</dbReference>
<dbReference type="AlphaFoldDB" id="A0A1H6HPC8"/>
<accession>A0A1H6HPC8</accession>
<protein>
    <submittedName>
        <fullName evidence="9">Membrane fusion protein, multidrug efflux system</fullName>
    </submittedName>
</protein>
<evidence type="ECO:0000256" key="3">
    <source>
        <dbReference type="ARBA" id="ARBA00022448"/>
    </source>
</evidence>
<sequence>MRIKRMIVVLVASGVVFGGVLGFVQFRQSMIKSFFANAPKPVLTVTATPAVMQDWRAVVPAVGTLQAVNGVNISSSVSGLVRSIGFQSGQDVRRGQTLLALDSEVELGDLRSAEAEMALARVTYNRNVSLLRSDTVSQAALDKVEAELKVKAARVAGLRATIAKKTILAPFDGTLGVRKVDLGQYLEPGDTIVNLQDLSKMLCDFTVSQKDLGVVSVGQTVRMTTDSWPGETFEGIVAALEPQIDAKTGMIGVQASFPNTQRRLRPGMFAKIEIARAEIDRAVTVPNSAVSYNLHGDAVFVVTETAGADGKTIRAVERRVVQLGDRRDGLVMVHKGVEAGELVVTSGQVKLQNGSLVEIAATDPLKPAAAATP</sequence>
<keyword evidence="3" id="KW-0813">Transport</keyword>
<dbReference type="PANTHER" id="PTHR30469:SF11">
    <property type="entry name" value="BLL4320 PROTEIN"/>
    <property type="match status" value="1"/>
</dbReference>
<evidence type="ECO:0000313" key="9">
    <source>
        <dbReference type="EMBL" id="SEH36015.1"/>
    </source>
</evidence>
<dbReference type="InterPro" id="IPR058792">
    <property type="entry name" value="Beta-barrel_RND_2"/>
</dbReference>
<evidence type="ECO:0000259" key="7">
    <source>
        <dbReference type="Pfam" id="PF25954"/>
    </source>
</evidence>
<dbReference type="EMBL" id="FNWO01000006">
    <property type="protein sequence ID" value="SEH36015.1"/>
    <property type="molecule type" value="Genomic_DNA"/>
</dbReference>
<dbReference type="InterPro" id="IPR058627">
    <property type="entry name" value="MdtA-like_C"/>
</dbReference>
<evidence type="ECO:0000259" key="8">
    <source>
        <dbReference type="Pfam" id="PF25967"/>
    </source>
</evidence>
<evidence type="ECO:0000313" key="10">
    <source>
        <dbReference type="Proteomes" id="UP000182983"/>
    </source>
</evidence>
<dbReference type="Gene3D" id="2.40.420.20">
    <property type="match status" value="1"/>
</dbReference>
<dbReference type="Gene3D" id="2.40.50.100">
    <property type="match status" value="1"/>
</dbReference>
<keyword evidence="4" id="KW-0175">Coiled coil</keyword>
<dbReference type="SUPFAM" id="SSF111369">
    <property type="entry name" value="HlyD-like secretion proteins"/>
    <property type="match status" value="1"/>
</dbReference>
<dbReference type="FunFam" id="2.40.30.170:FF:000010">
    <property type="entry name" value="Efflux RND transporter periplasmic adaptor subunit"/>
    <property type="match status" value="1"/>
</dbReference>
<dbReference type="PANTHER" id="PTHR30469">
    <property type="entry name" value="MULTIDRUG RESISTANCE PROTEIN MDTA"/>
    <property type="match status" value="1"/>
</dbReference>
<evidence type="ECO:0000256" key="1">
    <source>
        <dbReference type="ARBA" id="ARBA00004196"/>
    </source>
</evidence>
<reference evidence="10" key="1">
    <citation type="submission" date="2016-10" db="EMBL/GenBank/DDBJ databases">
        <authorList>
            <person name="Varghese N."/>
            <person name="Submissions S."/>
        </authorList>
    </citation>
    <scope>NUCLEOTIDE SEQUENCE [LARGE SCALE GENOMIC DNA]</scope>
    <source>
        <strain evidence="10">DSM 13234</strain>
    </source>
</reference>
<dbReference type="RefSeq" id="WP_074767867.1">
    <property type="nucleotide sequence ID" value="NZ_FNWO01000006.1"/>
</dbReference>
<dbReference type="Pfam" id="PF25954">
    <property type="entry name" value="Beta-barrel_RND_2"/>
    <property type="match status" value="1"/>
</dbReference>